<evidence type="ECO:0000256" key="3">
    <source>
        <dbReference type="ARBA" id="ARBA00022519"/>
    </source>
</evidence>
<evidence type="ECO:0000259" key="8">
    <source>
        <dbReference type="Pfam" id="PF06808"/>
    </source>
</evidence>
<gene>
    <name evidence="9" type="ORF">C8J48_1777</name>
</gene>
<feature type="transmembrane region" description="Helical" evidence="7">
    <location>
        <begin position="398"/>
        <end position="422"/>
    </location>
</feature>
<feature type="transmembrane region" description="Helical" evidence="7">
    <location>
        <begin position="171"/>
        <end position="193"/>
    </location>
</feature>
<keyword evidence="3" id="KW-0997">Cell inner membrane</keyword>
<keyword evidence="2" id="KW-1003">Cell membrane</keyword>
<dbReference type="OrthoDB" id="9785600at2"/>
<reference evidence="9 10" key="1">
    <citation type="submission" date="2018-04" db="EMBL/GenBank/DDBJ databases">
        <title>Genomic Encyclopedia of Archaeal and Bacterial Type Strains, Phase II (KMG-II): from individual species to whole genera.</title>
        <authorList>
            <person name="Goeker M."/>
        </authorList>
    </citation>
    <scope>NUCLEOTIDE SEQUENCE [LARGE SCALE GENOMIC DNA]</scope>
    <source>
        <strain evidence="9 10">DSM 45169</strain>
    </source>
</reference>
<accession>A0A2T4ZB97</accession>
<feature type="transmembrane region" description="Helical" evidence="7">
    <location>
        <begin position="335"/>
        <end position="354"/>
    </location>
</feature>
<dbReference type="PANTHER" id="PTHR33362">
    <property type="entry name" value="SIALIC ACID TRAP TRANSPORTER PERMEASE PROTEIN SIAT-RELATED"/>
    <property type="match status" value="1"/>
</dbReference>
<dbReference type="AlphaFoldDB" id="A0A2T4ZB97"/>
<feature type="transmembrane region" description="Helical" evidence="7">
    <location>
        <begin position="134"/>
        <end position="159"/>
    </location>
</feature>
<evidence type="ECO:0000256" key="2">
    <source>
        <dbReference type="ARBA" id="ARBA00022475"/>
    </source>
</evidence>
<evidence type="ECO:0000256" key="7">
    <source>
        <dbReference type="SAM" id="Phobius"/>
    </source>
</evidence>
<dbReference type="Proteomes" id="UP000241639">
    <property type="component" value="Unassembled WGS sequence"/>
</dbReference>
<dbReference type="InterPro" id="IPR004681">
    <property type="entry name" value="TRAP_DctM"/>
</dbReference>
<comment type="caution">
    <text evidence="9">The sequence shown here is derived from an EMBL/GenBank/DDBJ whole genome shotgun (WGS) entry which is preliminary data.</text>
</comment>
<evidence type="ECO:0000256" key="4">
    <source>
        <dbReference type="ARBA" id="ARBA00022692"/>
    </source>
</evidence>
<dbReference type="PANTHER" id="PTHR33362:SF4">
    <property type="entry name" value="2,3-DIKETO-L-GULONATE TRAP TRANSPORTER LARGE PERMEASE PROTEIN YIAN"/>
    <property type="match status" value="1"/>
</dbReference>
<dbReference type="Pfam" id="PF06808">
    <property type="entry name" value="DctM"/>
    <property type="match status" value="1"/>
</dbReference>
<feature type="transmembrane region" description="Helical" evidence="7">
    <location>
        <begin position="242"/>
        <end position="261"/>
    </location>
</feature>
<evidence type="ECO:0000313" key="9">
    <source>
        <dbReference type="EMBL" id="PTM59174.1"/>
    </source>
</evidence>
<feature type="transmembrane region" description="Helical" evidence="7">
    <location>
        <begin position="218"/>
        <end position="236"/>
    </location>
</feature>
<evidence type="ECO:0000256" key="5">
    <source>
        <dbReference type="ARBA" id="ARBA00022989"/>
    </source>
</evidence>
<name>A0A2T4ZB97_9BACL</name>
<dbReference type="RefSeq" id="WP_107725941.1">
    <property type="nucleotide sequence ID" value="NZ_PZZP01000001.1"/>
</dbReference>
<protein>
    <submittedName>
        <fullName evidence="9">Tripartite ATP-independent transporter DctM subunit</fullName>
    </submittedName>
</protein>
<proteinExistence type="predicted"/>
<keyword evidence="5 7" id="KW-1133">Transmembrane helix</keyword>
<evidence type="ECO:0000313" key="10">
    <source>
        <dbReference type="Proteomes" id="UP000241639"/>
    </source>
</evidence>
<feature type="transmembrane region" description="Helical" evidence="7">
    <location>
        <begin position="273"/>
        <end position="294"/>
    </location>
</feature>
<evidence type="ECO:0000256" key="6">
    <source>
        <dbReference type="ARBA" id="ARBA00023136"/>
    </source>
</evidence>
<organism evidence="9 10">
    <name type="scientific">Desmospora activa DSM 45169</name>
    <dbReference type="NCBI Taxonomy" id="1121389"/>
    <lineage>
        <taxon>Bacteria</taxon>
        <taxon>Bacillati</taxon>
        <taxon>Bacillota</taxon>
        <taxon>Bacilli</taxon>
        <taxon>Bacillales</taxon>
        <taxon>Thermoactinomycetaceae</taxon>
        <taxon>Desmospora</taxon>
    </lineage>
</organism>
<dbReference type="InterPro" id="IPR010656">
    <property type="entry name" value="DctM"/>
</dbReference>
<feature type="domain" description="TRAP C4-dicarboxylate transport system permease DctM subunit" evidence="8">
    <location>
        <begin position="7"/>
        <end position="418"/>
    </location>
</feature>
<keyword evidence="4 7" id="KW-0812">Transmembrane</keyword>
<dbReference type="EMBL" id="PZZP01000001">
    <property type="protein sequence ID" value="PTM59174.1"/>
    <property type="molecule type" value="Genomic_DNA"/>
</dbReference>
<keyword evidence="10" id="KW-1185">Reference proteome</keyword>
<dbReference type="NCBIfam" id="TIGR00786">
    <property type="entry name" value="dctM"/>
    <property type="match status" value="1"/>
</dbReference>
<feature type="transmembrane region" description="Helical" evidence="7">
    <location>
        <begin position="54"/>
        <end position="74"/>
    </location>
</feature>
<feature type="transmembrane region" description="Helical" evidence="7">
    <location>
        <begin position="360"/>
        <end position="386"/>
    </location>
</feature>
<evidence type="ECO:0000256" key="1">
    <source>
        <dbReference type="ARBA" id="ARBA00004429"/>
    </source>
</evidence>
<sequence>MELTMTLILMIVLILLNIPVAYAMIAACAFYFLTNDSVVNEILIQRMLAGVESFPLLAIVFFITAGILMNHTGITERMLTFAQLLTGHMKAGLAKVNILLSVLMGGLSGSNIADAAMQSKILVPEMTKRNYPTAFSAALTAATSLITPIIPPGIALIMYGYIGNVSIGDLFLAGIVPAGLLTALFLVLVHMIAQKRGFETSKREAAKPKEILIASKDAILAILLPVIIIGGIRFGVFSPTEAGAIAIVYALFLGFIIYRKLSGNQLYHALKESVTLTATIMIMIAAGSAFGWVLTLEQVPQTLTEYVTGLIESPTLFLLVVMIFLLLIGMFVEGNVLLIILTPIFIPMLQVYGIDPVHFGLFFILCLSVGTITPPVGTIMFTTAAITKVKIEDFLKEVWPFWLVLIIAILAVAFIPQISLWLPRLFS</sequence>
<feature type="transmembrane region" description="Helical" evidence="7">
    <location>
        <begin position="306"/>
        <end position="328"/>
    </location>
</feature>
<dbReference type="GO" id="GO:0022857">
    <property type="term" value="F:transmembrane transporter activity"/>
    <property type="evidence" value="ECO:0007669"/>
    <property type="project" value="TreeGrafter"/>
</dbReference>
<comment type="subcellular location">
    <subcellularLocation>
        <location evidence="1">Cell inner membrane</location>
        <topology evidence="1">Multi-pass membrane protein</topology>
    </subcellularLocation>
</comment>
<dbReference type="GO" id="GO:0005886">
    <property type="term" value="C:plasma membrane"/>
    <property type="evidence" value="ECO:0007669"/>
    <property type="project" value="UniProtKB-SubCell"/>
</dbReference>
<feature type="transmembrane region" description="Helical" evidence="7">
    <location>
        <begin position="6"/>
        <end position="33"/>
    </location>
</feature>
<dbReference type="PIRSF" id="PIRSF006066">
    <property type="entry name" value="HI0050"/>
    <property type="match status" value="1"/>
</dbReference>
<keyword evidence="6 7" id="KW-0472">Membrane</keyword>